<dbReference type="OrthoDB" id="2561686at2759"/>
<dbReference type="EMBL" id="LUEZ02000010">
    <property type="protein sequence ID" value="RDB28936.1"/>
    <property type="molecule type" value="Genomic_DNA"/>
</dbReference>
<dbReference type="InParanoid" id="A0A369KDD6"/>
<keyword evidence="3" id="KW-1185">Reference proteome</keyword>
<accession>A0A369KDD6</accession>
<feature type="transmembrane region" description="Helical" evidence="1">
    <location>
        <begin position="12"/>
        <end position="34"/>
    </location>
</feature>
<keyword evidence="1" id="KW-1133">Transmembrane helix</keyword>
<evidence type="ECO:0000313" key="2">
    <source>
        <dbReference type="EMBL" id="RDB28936.1"/>
    </source>
</evidence>
<evidence type="ECO:0000313" key="3">
    <source>
        <dbReference type="Proteomes" id="UP000076154"/>
    </source>
</evidence>
<protein>
    <submittedName>
        <fullName evidence="2">Uncharacterized protein</fullName>
    </submittedName>
</protein>
<dbReference type="Proteomes" id="UP000076154">
    <property type="component" value="Unassembled WGS sequence"/>
</dbReference>
<dbReference type="AlphaFoldDB" id="A0A369KDD6"/>
<organism evidence="2 3">
    <name type="scientific">Hypsizygus marmoreus</name>
    <name type="common">White beech mushroom</name>
    <name type="synonym">Agaricus marmoreus</name>
    <dbReference type="NCBI Taxonomy" id="39966"/>
    <lineage>
        <taxon>Eukaryota</taxon>
        <taxon>Fungi</taxon>
        <taxon>Dikarya</taxon>
        <taxon>Basidiomycota</taxon>
        <taxon>Agaricomycotina</taxon>
        <taxon>Agaricomycetes</taxon>
        <taxon>Agaricomycetidae</taxon>
        <taxon>Agaricales</taxon>
        <taxon>Tricholomatineae</taxon>
        <taxon>Lyophyllaceae</taxon>
        <taxon>Hypsizygus</taxon>
    </lineage>
</organism>
<feature type="transmembrane region" description="Helical" evidence="1">
    <location>
        <begin position="66"/>
        <end position="84"/>
    </location>
</feature>
<reference evidence="2" key="1">
    <citation type="submission" date="2018-04" db="EMBL/GenBank/DDBJ databases">
        <title>Whole genome sequencing of Hypsizygus marmoreus.</title>
        <authorList>
            <person name="Choi I.-G."/>
            <person name="Min B."/>
            <person name="Kim J.-G."/>
            <person name="Kim S."/>
            <person name="Oh Y.-L."/>
            <person name="Kong W.-S."/>
            <person name="Park H."/>
            <person name="Jeong J."/>
            <person name="Song E.-S."/>
        </authorList>
    </citation>
    <scope>NUCLEOTIDE SEQUENCE [LARGE SCALE GENOMIC DNA]</scope>
    <source>
        <strain evidence="2">51987-8</strain>
    </source>
</reference>
<gene>
    <name evidence="2" type="ORF">Hypma_015264</name>
</gene>
<proteinExistence type="predicted"/>
<keyword evidence="1" id="KW-0812">Transmembrane</keyword>
<name>A0A369KDD6_HYPMA</name>
<evidence type="ECO:0000256" key="1">
    <source>
        <dbReference type="SAM" id="Phobius"/>
    </source>
</evidence>
<keyword evidence="1" id="KW-0472">Membrane</keyword>
<comment type="caution">
    <text evidence="2">The sequence shown here is derived from an EMBL/GenBank/DDBJ whole genome shotgun (WGS) entry which is preliminary data.</text>
</comment>
<sequence length="93" mass="9990">MPPTLTSSFSNFLGSLWAIAISLFNSIVAVFQAILALGMNIIQSVLAVGQQLVALVLNVFQGLFGFIAANIVAIGLIGLGYYLYTQRQARRGR</sequence>